<sequence>MKIFEKNPTSQEEFYNWMEEVDFALSQDNVPIPLRSFSAFAIIAKSLKKNLSLYRPPSPAEPGNFDGDHLTRHIYDWFDERYGDRQKLDVSPGRGAILIRNEVWTITCPAFADKQATLEFICKAELNESTSFIKKPPFNVVNYIDDMTKGFASSLSNEELFNIINTFSTVYGCFRNLELLDDQILIPQIRGDIDSAVQMIRSRHRNYGLSRWNSLQATEKILKLYLQKYAGGFPKIHNLIELYNLANHKDSLSGIDIILLKKIQCDPSIRYDHSETIKSAISAHLDSLFVVNYISVQICTRMNIEPFVFTPVTA</sequence>
<evidence type="ECO:0000313" key="2">
    <source>
        <dbReference type="Proteomes" id="UP000265798"/>
    </source>
</evidence>
<organism evidence="1 2">
    <name type="scientific">Leptospira stimsonii</name>
    <dbReference type="NCBI Taxonomy" id="2202203"/>
    <lineage>
        <taxon>Bacteria</taxon>
        <taxon>Pseudomonadati</taxon>
        <taxon>Spirochaetota</taxon>
        <taxon>Spirochaetia</taxon>
        <taxon>Leptospirales</taxon>
        <taxon>Leptospiraceae</taxon>
        <taxon>Leptospira</taxon>
    </lineage>
</organism>
<evidence type="ECO:0000313" key="1">
    <source>
        <dbReference type="EMBL" id="RHX83613.1"/>
    </source>
</evidence>
<gene>
    <name evidence="1" type="ORF">DLM75_23915</name>
</gene>
<dbReference type="Proteomes" id="UP000265798">
    <property type="component" value="Unassembled WGS sequence"/>
</dbReference>
<comment type="caution">
    <text evidence="1">The sequence shown here is derived from an EMBL/GenBank/DDBJ whole genome shotgun (WGS) entry which is preliminary data.</text>
</comment>
<dbReference type="RefSeq" id="WP_118971021.1">
    <property type="nucleotide sequence ID" value="NZ_QHCT01000024.1"/>
</dbReference>
<dbReference type="AlphaFoldDB" id="A0A396YN40"/>
<name>A0A396YN40_9LEPT</name>
<evidence type="ECO:0008006" key="3">
    <source>
        <dbReference type="Google" id="ProtNLM"/>
    </source>
</evidence>
<dbReference type="Gene3D" id="1.20.120.330">
    <property type="entry name" value="Nucleotidyltransferases domain 2"/>
    <property type="match status" value="1"/>
</dbReference>
<dbReference type="EMBL" id="QHCT01000024">
    <property type="protein sequence ID" value="RHX83613.1"/>
    <property type="molecule type" value="Genomic_DNA"/>
</dbReference>
<reference evidence="2" key="1">
    <citation type="submission" date="2018-05" db="EMBL/GenBank/DDBJ databases">
        <title>Leptospira yasudae sp. nov. and Leptospira stimsonii sp. nov., two pathogenic species of the genus Leptospira isolated from environmental sources.</title>
        <authorList>
            <person name="Casanovas-Massana A."/>
            <person name="Hamond C."/>
            <person name="Santos L.A."/>
            <person name="Hacker K.P."/>
            <person name="Balassiano I."/>
            <person name="Medeiros M.A."/>
            <person name="Reis M.G."/>
            <person name="Ko A.I."/>
            <person name="Wunder E.A."/>
        </authorList>
    </citation>
    <scope>NUCLEOTIDE SEQUENCE [LARGE SCALE GENOMIC DNA]</scope>
    <source>
        <strain evidence="2">Yale</strain>
    </source>
</reference>
<protein>
    <recommendedName>
        <fullName evidence="3">HEPN domain-containing protein</fullName>
    </recommendedName>
</protein>
<dbReference type="OrthoDB" id="5997453at2"/>
<proteinExistence type="predicted"/>
<accession>A0A396YN40</accession>